<proteinExistence type="predicted"/>
<dbReference type="GeneTree" id="ENSGT01030000234530"/>
<sequence length="179" mass="19674">MSVLQQPVSESVQPGDSVTLNCTIHTETCPLQILKQISKLYNITKDFTGTQHLIVKRGVDSFNLTISKTQLRDSATYYCAAIEVGKVTFGQGADLIVKSNSMSVAQQPLSESTCAGEHSVYWFRHGSGESHPGIIYTHGNRSDHCVYNLPKILVLLSIIRTGVLVCCLTIFIIISTTRK</sequence>
<protein>
    <recommendedName>
        <fullName evidence="9">Immunoglobulin domain-containing protein</fullName>
    </recommendedName>
</protein>
<keyword evidence="11" id="KW-1185">Reference proteome</keyword>
<keyword evidence="4" id="KW-0391">Immunity</keyword>
<dbReference type="GO" id="GO:0005886">
    <property type="term" value="C:plasma membrane"/>
    <property type="evidence" value="ECO:0007669"/>
    <property type="project" value="UniProtKB-SubCell"/>
</dbReference>
<dbReference type="Gene3D" id="2.60.40.10">
    <property type="entry name" value="Immunoglobulins"/>
    <property type="match status" value="1"/>
</dbReference>
<evidence type="ECO:0000256" key="4">
    <source>
        <dbReference type="ARBA" id="ARBA00022859"/>
    </source>
</evidence>
<dbReference type="InterPro" id="IPR052051">
    <property type="entry name" value="TCR_complex_component"/>
</dbReference>
<dbReference type="GO" id="GO:0002376">
    <property type="term" value="P:immune system process"/>
    <property type="evidence" value="ECO:0007669"/>
    <property type="project" value="UniProtKB-KW"/>
</dbReference>
<comment type="subcellular location">
    <subcellularLocation>
        <location evidence="1">Cell membrane</location>
    </subcellularLocation>
</comment>
<dbReference type="Proteomes" id="UP000472277">
    <property type="component" value="Chromosome 8"/>
</dbReference>
<dbReference type="GO" id="GO:0009617">
    <property type="term" value="P:response to bacterium"/>
    <property type="evidence" value="ECO:0007669"/>
    <property type="project" value="TreeGrafter"/>
</dbReference>
<dbReference type="SMART" id="SM00409">
    <property type="entry name" value="IG"/>
    <property type="match status" value="1"/>
</dbReference>
<dbReference type="InterPro" id="IPR036179">
    <property type="entry name" value="Ig-like_dom_sf"/>
</dbReference>
<evidence type="ECO:0000259" key="9">
    <source>
        <dbReference type="SMART" id="SM00409"/>
    </source>
</evidence>
<dbReference type="Ensembl" id="ENSSTUT00000109613.1">
    <property type="protein sequence ID" value="ENSSTUP00000102199.1"/>
    <property type="gene ID" value="ENSSTUG00000045679.1"/>
</dbReference>
<keyword evidence="6" id="KW-1015">Disulfide bond</keyword>
<keyword evidence="7" id="KW-0325">Glycoprotein</keyword>
<feature type="domain" description="Immunoglobulin" evidence="9">
    <location>
        <begin position="7"/>
        <end position="98"/>
    </location>
</feature>
<evidence type="ECO:0000313" key="10">
    <source>
        <dbReference type="Ensembl" id="ENSSTUP00000102199.1"/>
    </source>
</evidence>
<feature type="transmembrane region" description="Helical" evidence="8">
    <location>
        <begin position="152"/>
        <end position="174"/>
    </location>
</feature>
<dbReference type="InterPro" id="IPR013783">
    <property type="entry name" value="Ig-like_fold"/>
</dbReference>
<evidence type="ECO:0000256" key="6">
    <source>
        <dbReference type="ARBA" id="ARBA00023157"/>
    </source>
</evidence>
<dbReference type="PANTHER" id="PTHR19433">
    <property type="entry name" value="T-CELL RECEPTOR ALPHA CHAIN V REGION-RELATED"/>
    <property type="match status" value="1"/>
</dbReference>
<dbReference type="InterPro" id="IPR003599">
    <property type="entry name" value="Ig_sub"/>
</dbReference>
<evidence type="ECO:0000256" key="5">
    <source>
        <dbReference type="ARBA" id="ARBA00023136"/>
    </source>
</evidence>
<dbReference type="PANTHER" id="PTHR19433:SF133">
    <property type="entry name" value="IMMUNE-TYPE RECEPTOR 5 PRECURSOR-RELATED"/>
    <property type="match status" value="1"/>
</dbReference>
<keyword evidence="2" id="KW-1003">Cell membrane</keyword>
<dbReference type="Pfam" id="PF07686">
    <property type="entry name" value="V-set"/>
    <property type="match status" value="1"/>
</dbReference>
<keyword evidence="8" id="KW-1133">Transmembrane helix</keyword>
<reference evidence="10" key="1">
    <citation type="submission" date="2025-08" db="UniProtKB">
        <authorList>
            <consortium name="Ensembl"/>
        </authorList>
    </citation>
    <scope>IDENTIFICATION</scope>
</reference>
<dbReference type="InParanoid" id="A0A674E2X7"/>
<organism evidence="10 11">
    <name type="scientific">Salmo trutta</name>
    <name type="common">Brown trout</name>
    <dbReference type="NCBI Taxonomy" id="8032"/>
    <lineage>
        <taxon>Eukaryota</taxon>
        <taxon>Metazoa</taxon>
        <taxon>Chordata</taxon>
        <taxon>Craniata</taxon>
        <taxon>Vertebrata</taxon>
        <taxon>Euteleostomi</taxon>
        <taxon>Actinopterygii</taxon>
        <taxon>Neopterygii</taxon>
        <taxon>Teleostei</taxon>
        <taxon>Protacanthopterygii</taxon>
        <taxon>Salmoniformes</taxon>
        <taxon>Salmonidae</taxon>
        <taxon>Salmoninae</taxon>
        <taxon>Salmo</taxon>
    </lineage>
</organism>
<keyword evidence="3" id="KW-0732">Signal</keyword>
<evidence type="ECO:0000313" key="11">
    <source>
        <dbReference type="Proteomes" id="UP000472277"/>
    </source>
</evidence>
<evidence type="ECO:0000256" key="7">
    <source>
        <dbReference type="ARBA" id="ARBA00023180"/>
    </source>
</evidence>
<keyword evidence="8" id="KW-0812">Transmembrane</keyword>
<dbReference type="InterPro" id="IPR013106">
    <property type="entry name" value="Ig_V-set"/>
</dbReference>
<evidence type="ECO:0000256" key="1">
    <source>
        <dbReference type="ARBA" id="ARBA00004236"/>
    </source>
</evidence>
<evidence type="ECO:0000256" key="8">
    <source>
        <dbReference type="SAM" id="Phobius"/>
    </source>
</evidence>
<dbReference type="AlphaFoldDB" id="A0A674E2X7"/>
<dbReference type="SUPFAM" id="SSF48726">
    <property type="entry name" value="Immunoglobulin"/>
    <property type="match status" value="1"/>
</dbReference>
<reference evidence="10" key="2">
    <citation type="submission" date="2025-09" db="UniProtKB">
        <authorList>
            <consortium name="Ensembl"/>
        </authorList>
    </citation>
    <scope>IDENTIFICATION</scope>
</reference>
<evidence type="ECO:0000256" key="2">
    <source>
        <dbReference type="ARBA" id="ARBA00022475"/>
    </source>
</evidence>
<evidence type="ECO:0000256" key="3">
    <source>
        <dbReference type="ARBA" id="ARBA00022729"/>
    </source>
</evidence>
<accession>A0A674E2X7</accession>
<name>A0A674E2X7_SALTR</name>
<keyword evidence="5 8" id="KW-0472">Membrane</keyword>